<dbReference type="GO" id="GO:0009570">
    <property type="term" value="C:chloroplast stroma"/>
    <property type="evidence" value="ECO:0007669"/>
    <property type="project" value="TreeGrafter"/>
</dbReference>
<feature type="domain" description="Aminoacyl-transfer RNA synthetases class-II family profile" evidence="13">
    <location>
        <begin position="372"/>
        <end position="641"/>
    </location>
</feature>
<dbReference type="InterPro" id="IPR018163">
    <property type="entry name" value="Thr/Ala-tRNA-synth_IIc_edit"/>
</dbReference>
<keyword evidence="3" id="KW-0436">Ligase</keyword>
<dbReference type="GO" id="GO:0005524">
    <property type="term" value="F:ATP binding"/>
    <property type="evidence" value="ECO:0007669"/>
    <property type="project" value="UniProtKB-KW"/>
</dbReference>
<dbReference type="Gene3D" id="3.30.54.20">
    <property type="match status" value="1"/>
</dbReference>
<feature type="region of interest" description="Disordered" evidence="12">
    <location>
        <begin position="1"/>
        <end position="41"/>
    </location>
</feature>
<dbReference type="PROSITE" id="PS50862">
    <property type="entry name" value="AA_TRNA_LIGASE_II"/>
    <property type="match status" value="1"/>
</dbReference>
<dbReference type="SUPFAM" id="SSF55681">
    <property type="entry name" value="Class II aaRS and biotin synthetases"/>
    <property type="match status" value="1"/>
</dbReference>
<dbReference type="SMART" id="SM00863">
    <property type="entry name" value="tRNA_SAD"/>
    <property type="match status" value="1"/>
</dbReference>
<dbReference type="Gene3D" id="3.40.50.800">
    <property type="entry name" value="Anticodon-binding domain"/>
    <property type="match status" value="1"/>
</dbReference>
<proteinExistence type="inferred from homology"/>
<feature type="region of interest" description="Disordered" evidence="12">
    <location>
        <begin position="79"/>
        <end position="107"/>
    </location>
</feature>
<dbReference type="InterPro" id="IPR012947">
    <property type="entry name" value="tRNA_SAD"/>
</dbReference>
<dbReference type="PANTHER" id="PTHR11451">
    <property type="entry name" value="THREONINE-TRNA LIGASE"/>
    <property type="match status" value="1"/>
</dbReference>
<dbReference type="InterPro" id="IPR002314">
    <property type="entry name" value="aa-tRNA-synt_IIb"/>
</dbReference>
<dbReference type="Pfam" id="PF03129">
    <property type="entry name" value="HGTP_anticodon"/>
    <property type="match status" value="1"/>
</dbReference>
<evidence type="ECO:0000256" key="2">
    <source>
        <dbReference type="ARBA" id="ARBA00013163"/>
    </source>
</evidence>
<dbReference type="SUPFAM" id="SSF55186">
    <property type="entry name" value="ThrRS/AlaRS common domain"/>
    <property type="match status" value="1"/>
</dbReference>
<comment type="catalytic activity">
    <reaction evidence="11">
        <text>tRNA(Thr) + L-threonine + ATP = L-threonyl-tRNA(Thr) + AMP + diphosphate + H(+)</text>
        <dbReference type="Rhea" id="RHEA:24624"/>
        <dbReference type="Rhea" id="RHEA-COMP:9670"/>
        <dbReference type="Rhea" id="RHEA-COMP:9704"/>
        <dbReference type="ChEBI" id="CHEBI:15378"/>
        <dbReference type="ChEBI" id="CHEBI:30616"/>
        <dbReference type="ChEBI" id="CHEBI:33019"/>
        <dbReference type="ChEBI" id="CHEBI:57926"/>
        <dbReference type="ChEBI" id="CHEBI:78442"/>
        <dbReference type="ChEBI" id="CHEBI:78534"/>
        <dbReference type="ChEBI" id="CHEBI:456215"/>
        <dbReference type="EC" id="6.1.1.3"/>
    </reaction>
</comment>
<evidence type="ECO:0000256" key="9">
    <source>
        <dbReference type="ARBA" id="ARBA00023146"/>
    </source>
</evidence>
<dbReference type="InterPro" id="IPR033728">
    <property type="entry name" value="ThrRS_core"/>
</dbReference>
<reference evidence="14" key="1">
    <citation type="submission" date="2015-08" db="EMBL/GenBank/DDBJ databases">
        <authorList>
            <person name="Babu N.S."/>
            <person name="Beckwith C.J."/>
            <person name="Beseler K.G."/>
            <person name="Brison A."/>
            <person name="Carone J.V."/>
            <person name="Caskin T.P."/>
            <person name="Diamond M."/>
            <person name="Durham M.E."/>
            <person name="Foxe J.M."/>
            <person name="Go M."/>
            <person name="Henderson B.A."/>
            <person name="Jones I.B."/>
            <person name="McGettigan J.A."/>
            <person name="Micheletti S.J."/>
            <person name="Nasrallah M.E."/>
            <person name="Ortiz D."/>
            <person name="Piller C.R."/>
            <person name="Privatt S.R."/>
            <person name="Schneider S.L."/>
            <person name="Sharp S."/>
            <person name="Smith T.C."/>
            <person name="Stanton J.D."/>
            <person name="Ullery H.E."/>
            <person name="Wilson R.J."/>
            <person name="Serrano M.G."/>
            <person name="Buck G."/>
            <person name="Lee V."/>
            <person name="Wang Y."/>
            <person name="Carvalho R."/>
            <person name="Voegtly L."/>
            <person name="Shi R."/>
            <person name="Duckworth R."/>
            <person name="Johnson A."/>
            <person name="Loviza R."/>
            <person name="Walstead R."/>
            <person name="Shah Z."/>
            <person name="Kiflezghi M."/>
            <person name="Wade K."/>
            <person name="Ball S.L."/>
            <person name="Bradley K.W."/>
            <person name="Asai D.J."/>
            <person name="Bowman C.A."/>
            <person name="Russell D.A."/>
            <person name="Pope W.H."/>
            <person name="Jacobs-Sera D."/>
            <person name="Hendrix R.W."/>
            <person name="Hatfull G.F."/>
        </authorList>
    </citation>
    <scope>NUCLEOTIDE SEQUENCE</scope>
</reference>
<keyword evidence="4" id="KW-0479">Metal-binding</keyword>
<evidence type="ECO:0000256" key="3">
    <source>
        <dbReference type="ARBA" id="ARBA00022598"/>
    </source>
</evidence>
<dbReference type="GO" id="GO:0046872">
    <property type="term" value="F:metal ion binding"/>
    <property type="evidence" value="ECO:0007669"/>
    <property type="project" value="UniProtKB-KW"/>
</dbReference>
<keyword evidence="9" id="KW-0030">Aminoacyl-tRNA synthetase</keyword>
<keyword evidence="7" id="KW-0067">ATP-binding</keyword>
<dbReference type="FunFam" id="3.30.930.10:FF:000002">
    <property type="entry name" value="Threonine--tRNA ligase"/>
    <property type="match status" value="1"/>
</dbReference>
<dbReference type="Pfam" id="PF00587">
    <property type="entry name" value="tRNA-synt_2b"/>
    <property type="match status" value="1"/>
</dbReference>
<organism evidence="14">
    <name type="scientific">Auxenochlorella protothecoides</name>
    <name type="common">Green microalga</name>
    <name type="synonym">Chlorella protothecoides</name>
    <dbReference type="NCBI Taxonomy" id="3075"/>
    <lineage>
        <taxon>Eukaryota</taxon>
        <taxon>Viridiplantae</taxon>
        <taxon>Chlorophyta</taxon>
        <taxon>core chlorophytes</taxon>
        <taxon>Trebouxiophyceae</taxon>
        <taxon>Chlorellales</taxon>
        <taxon>Chlorellaceae</taxon>
        <taxon>Auxenochlorella</taxon>
    </lineage>
</organism>
<gene>
    <name evidence="14" type="ORF">g.21515</name>
</gene>
<dbReference type="HAMAP" id="MF_00184">
    <property type="entry name" value="Thr_tRNA_synth"/>
    <property type="match status" value="1"/>
</dbReference>
<evidence type="ECO:0000256" key="12">
    <source>
        <dbReference type="SAM" id="MobiDB-lite"/>
    </source>
</evidence>
<dbReference type="EMBL" id="GDKF01006510">
    <property type="protein sequence ID" value="JAT72112.1"/>
    <property type="molecule type" value="Transcribed_RNA"/>
</dbReference>
<dbReference type="AlphaFoldDB" id="A0A1D1ZYU2"/>
<dbReference type="CDD" id="cd00771">
    <property type="entry name" value="ThrRS_core"/>
    <property type="match status" value="1"/>
</dbReference>
<dbReference type="InterPro" id="IPR045864">
    <property type="entry name" value="aa-tRNA-synth_II/BPL/LPL"/>
</dbReference>
<accession>A0A1D1ZYU2</accession>
<dbReference type="EC" id="6.1.1.3" evidence="2"/>
<dbReference type="InterPro" id="IPR004154">
    <property type="entry name" value="Anticodon-bd"/>
</dbReference>
<evidence type="ECO:0000256" key="10">
    <source>
        <dbReference type="ARBA" id="ARBA00031900"/>
    </source>
</evidence>
<evidence type="ECO:0000313" key="14">
    <source>
        <dbReference type="EMBL" id="JAT72112.1"/>
    </source>
</evidence>
<feature type="non-terminal residue" evidence="14">
    <location>
        <position position="1"/>
    </location>
</feature>
<comment type="similarity">
    <text evidence="1">Belongs to the class-II aminoacyl-tRNA synthetase family.</text>
</comment>
<dbReference type="CDD" id="cd00860">
    <property type="entry name" value="ThrRS_anticodon"/>
    <property type="match status" value="1"/>
</dbReference>
<sequence>RNSTVKIDSRCRGHAWHSRGEPHRLKPSSCASRHPTQRGGMSAPILRSACFRQSGMLMFARAMSALDVVPTAVCPRPFSVGASRPRARAPSHGPVRGLSSSPPSLPPRVVCGSSKRGLHSDQMRTCAAAPAAAMEVAPSEATPAPEASLTLDDLPTSSESPGLLAVRHSAAHVMAMAVQRVHKGARCTIGPWIDRGFYYDFDMPQPITEKDLPKIQKEMKRLIKRNLAIRREEVPAEVARRRIESIGEPYKLEILDSILKNTPDAPITIYHIGEEGEKDHWWDLCAGPHVASTGAINAEAIELESVAGAYWRGDEQAAQLQRIYGTAWESRQQLDAYKHLKAEATRRDHRRLGAELDLFSIQDSVGGGLVLWHPNGAMVRHQLETFWKDMHLAAGYKLLYTPHIAKGELWQTSGHLDFYRDSMYGQVKVEDESYQLKPMNCPCHVAIFKARQTSYRDLPLRWAELGTVYRYERSGTMHGLFRVRGFTQDDAHIFCLPDQIAGEIRGVLDLVQSVFTAFGFDRYEVNLSTRPAESVGSDADWAQAEAALVSALEDKGWPFSVDEGGGAFYGPKIDIKIQDAIGRRWQCSTVQLDFNLPERFGLAYTTAGNEKERPIMIHRALLGSLERFMGILIEHHAGAFPLWLAPEQVRLLPTSDAVRPYMEEVASAMRAHNIRVEVAGGMSMGKLVRNAEKAKVPVMCVVGPAEAEAGTLSVRTYRDGPVGALTWQEVLGRVSAAVASRSEQF</sequence>
<evidence type="ECO:0000256" key="6">
    <source>
        <dbReference type="ARBA" id="ARBA00022833"/>
    </source>
</evidence>
<dbReference type="GO" id="GO:0006435">
    <property type="term" value="P:threonyl-tRNA aminoacylation"/>
    <property type="evidence" value="ECO:0007669"/>
    <property type="project" value="InterPro"/>
</dbReference>
<dbReference type="PRINTS" id="PR01047">
    <property type="entry name" value="TRNASYNTHTHR"/>
</dbReference>
<protein>
    <recommendedName>
        <fullName evidence="2">threonine--tRNA ligase</fullName>
        <ecNumber evidence="2">6.1.1.3</ecNumber>
    </recommendedName>
    <alternativeName>
        <fullName evidence="10">Threonyl-tRNA synthetase</fullName>
    </alternativeName>
</protein>
<evidence type="ECO:0000256" key="7">
    <source>
        <dbReference type="ARBA" id="ARBA00022840"/>
    </source>
</evidence>
<dbReference type="Gene3D" id="3.30.980.10">
    <property type="entry name" value="Threonyl-trna Synthetase, Chain A, domain 2"/>
    <property type="match status" value="1"/>
</dbReference>
<keyword evidence="5" id="KW-0547">Nucleotide-binding</keyword>
<dbReference type="InterPro" id="IPR006195">
    <property type="entry name" value="aa-tRNA-synth_II"/>
</dbReference>
<evidence type="ECO:0000256" key="1">
    <source>
        <dbReference type="ARBA" id="ARBA00008226"/>
    </source>
</evidence>
<evidence type="ECO:0000256" key="5">
    <source>
        <dbReference type="ARBA" id="ARBA00022741"/>
    </source>
</evidence>
<dbReference type="InterPro" id="IPR002320">
    <property type="entry name" value="Thr-tRNA-ligase_IIa"/>
</dbReference>
<dbReference type="PANTHER" id="PTHR11451:SF44">
    <property type="entry name" value="THREONINE--TRNA LIGASE, CHLOROPLASTIC_MITOCHONDRIAL 2"/>
    <property type="match status" value="1"/>
</dbReference>
<dbReference type="InterPro" id="IPR036621">
    <property type="entry name" value="Anticodon-bd_dom_sf"/>
</dbReference>
<name>A0A1D1ZYU2_AUXPR</name>
<dbReference type="SUPFAM" id="SSF52954">
    <property type="entry name" value="Class II aaRS ABD-related"/>
    <property type="match status" value="1"/>
</dbReference>
<dbReference type="Pfam" id="PF07973">
    <property type="entry name" value="tRNA_SAD"/>
    <property type="match status" value="1"/>
</dbReference>
<dbReference type="InterPro" id="IPR047246">
    <property type="entry name" value="ThrRS_anticodon"/>
</dbReference>
<evidence type="ECO:0000259" key="13">
    <source>
        <dbReference type="PROSITE" id="PS50862"/>
    </source>
</evidence>
<dbReference type="GO" id="GO:0004829">
    <property type="term" value="F:threonine-tRNA ligase activity"/>
    <property type="evidence" value="ECO:0007669"/>
    <property type="project" value="UniProtKB-EC"/>
</dbReference>
<evidence type="ECO:0000256" key="11">
    <source>
        <dbReference type="ARBA" id="ARBA00049515"/>
    </source>
</evidence>
<dbReference type="NCBIfam" id="TIGR00418">
    <property type="entry name" value="thrS"/>
    <property type="match status" value="1"/>
</dbReference>
<dbReference type="Gene3D" id="3.30.930.10">
    <property type="entry name" value="Bira Bifunctional Protein, Domain 2"/>
    <property type="match status" value="1"/>
</dbReference>
<evidence type="ECO:0000256" key="8">
    <source>
        <dbReference type="ARBA" id="ARBA00022917"/>
    </source>
</evidence>
<keyword evidence="8" id="KW-0648">Protein biosynthesis</keyword>
<feature type="compositionally biased region" description="Low complexity" evidence="12">
    <location>
        <begin position="93"/>
        <end position="102"/>
    </location>
</feature>
<evidence type="ECO:0000256" key="4">
    <source>
        <dbReference type="ARBA" id="ARBA00022723"/>
    </source>
</evidence>
<keyword evidence="6" id="KW-0862">Zinc</keyword>